<evidence type="ECO:0000313" key="2">
    <source>
        <dbReference type="EMBL" id="MDT0554350.1"/>
    </source>
</evidence>
<reference evidence="2 3" key="1">
    <citation type="submission" date="2023-09" db="EMBL/GenBank/DDBJ databases">
        <authorList>
            <person name="Rey-Velasco X."/>
        </authorList>
    </citation>
    <scope>NUCLEOTIDE SEQUENCE [LARGE SCALE GENOMIC DNA]</scope>
    <source>
        <strain evidence="2 3">P050</strain>
    </source>
</reference>
<dbReference type="NCBIfam" id="NF012211">
    <property type="entry name" value="tand_rpt_95"/>
    <property type="match status" value="4"/>
</dbReference>
<feature type="region of interest" description="Disordered" evidence="1">
    <location>
        <begin position="108"/>
        <end position="133"/>
    </location>
</feature>
<feature type="non-terminal residue" evidence="2">
    <location>
        <position position="1"/>
    </location>
</feature>
<dbReference type="Proteomes" id="UP001252186">
    <property type="component" value="Unassembled WGS sequence"/>
</dbReference>
<dbReference type="Gene3D" id="2.60.40.3440">
    <property type="match status" value="4"/>
</dbReference>
<dbReference type="Pfam" id="PF17963">
    <property type="entry name" value="Big_9"/>
    <property type="match status" value="4"/>
</dbReference>
<evidence type="ECO:0000313" key="3">
    <source>
        <dbReference type="Proteomes" id="UP001252186"/>
    </source>
</evidence>
<organism evidence="2 3">
    <name type="scientific">Urechidicola vernalis</name>
    <dbReference type="NCBI Taxonomy" id="3075600"/>
    <lineage>
        <taxon>Bacteria</taxon>
        <taxon>Pseudomonadati</taxon>
        <taxon>Bacteroidota</taxon>
        <taxon>Flavobacteriia</taxon>
        <taxon>Flavobacteriales</taxon>
        <taxon>Flavobacteriaceae</taxon>
        <taxon>Urechidicola</taxon>
    </lineage>
</organism>
<dbReference type="RefSeq" id="WP_311594436.1">
    <property type="nucleotide sequence ID" value="NZ_JAVRHV010000020.1"/>
</dbReference>
<feature type="compositionally biased region" description="Polar residues" evidence="1">
    <location>
        <begin position="109"/>
        <end position="118"/>
    </location>
</feature>
<feature type="non-terminal residue" evidence="2">
    <location>
        <position position="381"/>
    </location>
</feature>
<evidence type="ECO:0000256" key="1">
    <source>
        <dbReference type="SAM" id="MobiDB-lite"/>
    </source>
</evidence>
<name>A0ABU2YAT1_9FLAO</name>
<keyword evidence="3" id="KW-1185">Reference proteome</keyword>
<protein>
    <submittedName>
        <fullName evidence="2">Tandem-95 repeat protein</fullName>
    </submittedName>
</protein>
<feature type="compositionally biased region" description="Low complexity" evidence="1">
    <location>
        <begin position="121"/>
        <end position="130"/>
    </location>
</feature>
<proteinExistence type="predicted"/>
<sequence>VVAVNDNGTPDDPTDDGIDYTPFANYHGLDSFDYLIEDVNGDPSIATVFVEVIPVNDLPLAEDDALAVDEDSMDIRINVLVNDDFGGDGPNMGGITLPDGAVTGLDDTGQATPSSNDGLITVDDNGTPNDPTDDTILYSPAPDYNGPDEFNYAITDSNGDVSVATVYISVNSINDLPVAALDFISTIEDAPLTTINVTVNDDFGGDDPSTTPITIATGTSVEGGVIAVNDNGTPDDPTDDGIDYSPAANYYGDDSFEYTITDSDGDTSTAPVYVYLDSVNDLPTAEDDSATVAEDSGVTSIDVTINDDFGGDGPSAGTITIGVGKSSNGNLVSVNDNGTPDDPTDDLIDYAPAEDFYGTDSFDYIITDSDGDTSSATVTIT</sequence>
<accession>A0ABU2YAT1</accession>
<comment type="caution">
    <text evidence="2">The sequence shown here is derived from an EMBL/GenBank/DDBJ whole genome shotgun (WGS) entry which is preliminary data.</text>
</comment>
<gene>
    <name evidence="2" type="ORF">RM519_13920</name>
</gene>
<dbReference type="EMBL" id="JAVRHV010000020">
    <property type="protein sequence ID" value="MDT0554350.1"/>
    <property type="molecule type" value="Genomic_DNA"/>
</dbReference>